<feature type="transmembrane region" description="Helical" evidence="8">
    <location>
        <begin position="385"/>
        <end position="406"/>
    </location>
</feature>
<name>A0ABD2NZR3_9CUCU</name>
<evidence type="ECO:0000256" key="1">
    <source>
        <dbReference type="ARBA" id="ARBA00004477"/>
    </source>
</evidence>
<comment type="similarity">
    <text evidence="2 8">Belongs to the lipase maturation factor family.</text>
</comment>
<dbReference type="InterPro" id="IPR009613">
    <property type="entry name" value="LMF"/>
</dbReference>
<evidence type="ECO:0000313" key="12">
    <source>
        <dbReference type="Proteomes" id="UP001516400"/>
    </source>
</evidence>
<feature type="transmembrane region" description="Helical" evidence="8">
    <location>
        <begin position="76"/>
        <end position="96"/>
    </location>
</feature>
<feature type="transmembrane region" description="Helical" evidence="8">
    <location>
        <begin position="103"/>
        <end position="125"/>
    </location>
</feature>
<evidence type="ECO:0000256" key="3">
    <source>
        <dbReference type="ARBA" id="ARBA00022692"/>
    </source>
</evidence>
<feature type="transmembrane region" description="Helical" evidence="8">
    <location>
        <begin position="254"/>
        <end position="281"/>
    </location>
</feature>
<dbReference type="PANTHER" id="PTHR14463:SF5">
    <property type="entry name" value="LIPASE MATURATION FACTOR 2"/>
    <property type="match status" value="1"/>
</dbReference>
<evidence type="ECO:0000256" key="4">
    <source>
        <dbReference type="ARBA" id="ARBA00022824"/>
    </source>
</evidence>
<keyword evidence="7" id="KW-0325">Glycoprotein</keyword>
<evidence type="ECO:0000256" key="7">
    <source>
        <dbReference type="ARBA" id="ARBA00023180"/>
    </source>
</evidence>
<reference evidence="11 12" key="1">
    <citation type="journal article" date="2021" name="BMC Biol.">
        <title>Horizontally acquired antibacterial genes associated with adaptive radiation of ladybird beetles.</title>
        <authorList>
            <person name="Li H.S."/>
            <person name="Tang X.F."/>
            <person name="Huang Y.H."/>
            <person name="Xu Z.Y."/>
            <person name="Chen M.L."/>
            <person name="Du X.Y."/>
            <person name="Qiu B.Y."/>
            <person name="Chen P.T."/>
            <person name="Zhang W."/>
            <person name="Slipinski A."/>
            <person name="Escalona H.E."/>
            <person name="Waterhouse R.M."/>
            <person name="Zwick A."/>
            <person name="Pang H."/>
        </authorList>
    </citation>
    <scope>NUCLEOTIDE SEQUENCE [LARGE SCALE GENOMIC DNA]</scope>
    <source>
        <strain evidence="11">SYSU2018</strain>
    </source>
</reference>
<keyword evidence="6 8" id="KW-0472">Membrane</keyword>
<keyword evidence="3 8" id="KW-0812">Transmembrane</keyword>
<evidence type="ECO:0000256" key="6">
    <source>
        <dbReference type="ARBA" id="ARBA00023136"/>
    </source>
</evidence>
<keyword evidence="12" id="KW-1185">Reference proteome</keyword>
<evidence type="ECO:0000256" key="2">
    <source>
        <dbReference type="ARBA" id="ARBA00005512"/>
    </source>
</evidence>
<comment type="function">
    <text evidence="8">Involved in the maturation of specific proteins in the endoplasmic reticulum.</text>
</comment>
<accession>A0ABD2NZR3</accession>
<feature type="transmembrane region" description="Helical" evidence="8">
    <location>
        <begin position="301"/>
        <end position="320"/>
    </location>
</feature>
<feature type="transmembrane region" description="Helical" evidence="8">
    <location>
        <begin position="225"/>
        <end position="242"/>
    </location>
</feature>
<comment type="subcellular location">
    <subcellularLocation>
        <location evidence="1 8">Endoplasmic reticulum membrane</location>
        <topology evidence="1 8">Multi-pass membrane protein</topology>
    </subcellularLocation>
</comment>
<keyword evidence="5 8" id="KW-1133">Transmembrane helix</keyword>
<dbReference type="AlphaFoldDB" id="A0ABD2NZR3"/>
<evidence type="ECO:0000259" key="9">
    <source>
        <dbReference type="Pfam" id="PF06762"/>
    </source>
</evidence>
<keyword evidence="4 8" id="KW-0256">Endoplasmic reticulum</keyword>
<dbReference type="GO" id="GO:0005789">
    <property type="term" value="C:endoplasmic reticulum membrane"/>
    <property type="evidence" value="ECO:0007669"/>
    <property type="project" value="UniProtKB-SubCell"/>
</dbReference>
<feature type="domain" description="Lipase maturation factor 1/2 C-terminal" evidence="10">
    <location>
        <begin position="430"/>
        <end position="569"/>
    </location>
</feature>
<comment type="caution">
    <text evidence="11">The sequence shown here is derived from an EMBL/GenBank/DDBJ whole genome shotgun (WGS) entry which is preliminary data.</text>
</comment>
<evidence type="ECO:0000259" key="10">
    <source>
        <dbReference type="Pfam" id="PF25179"/>
    </source>
</evidence>
<proteinExistence type="inferred from homology"/>
<evidence type="ECO:0000313" key="11">
    <source>
        <dbReference type="EMBL" id="KAL3283760.1"/>
    </source>
</evidence>
<evidence type="ECO:0000256" key="8">
    <source>
        <dbReference type="RuleBase" id="RU361229"/>
    </source>
</evidence>
<organism evidence="11 12">
    <name type="scientific">Cryptolaemus montrouzieri</name>
    <dbReference type="NCBI Taxonomy" id="559131"/>
    <lineage>
        <taxon>Eukaryota</taxon>
        <taxon>Metazoa</taxon>
        <taxon>Ecdysozoa</taxon>
        <taxon>Arthropoda</taxon>
        <taxon>Hexapoda</taxon>
        <taxon>Insecta</taxon>
        <taxon>Pterygota</taxon>
        <taxon>Neoptera</taxon>
        <taxon>Endopterygota</taxon>
        <taxon>Coleoptera</taxon>
        <taxon>Polyphaga</taxon>
        <taxon>Cucujiformia</taxon>
        <taxon>Coccinelloidea</taxon>
        <taxon>Coccinellidae</taxon>
        <taxon>Scymninae</taxon>
        <taxon>Scymnini</taxon>
        <taxon>Cryptolaemus</taxon>
    </lineage>
</organism>
<dbReference type="Pfam" id="PF25179">
    <property type="entry name" value="LMF1_C"/>
    <property type="match status" value="1"/>
</dbReference>
<feature type="transmembrane region" description="Helical" evidence="8">
    <location>
        <begin position="616"/>
        <end position="635"/>
    </location>
</feature>
<gene>
    <name evidence="11" type="ORF">HHI36_017930</name>
</gene>
<dbReference type="InterPro" id="IPR057433">
    <property type="entry name" value="LMF1/2_C"/>
</dbReference>
<sequence length="638" mass="72697">MLPPLRYTKNLFLRALCIVYLFAFVSFYIQTPGLYGDKGILPARSLLENSKHKTLSAKIHYQPTLLWLATSLGLDINYALDVLSLLGSFLAFSGFVSQKLCTLPLFAGLWSLYFSIYQVGQVFVASNYDELLLEVGFVTLLVAPLLPGKRRGSKGSPNDGIKLWLLKWLLFRYLVTSGLAKLISGCPKWWSLTAFDYHFQSMPLPSPLSWYSHHIPEWILKLTNVYVNVAEIALPFLFFVPLRSVRITGFVFQIFLQICIVLTGNFNFCNLLVVTLLISLLDDQFFYGKKKSSDASYLGNIANILIHGALFYGVVTLYSLKIEGSIVESKIAFTKDNFEFAVKYGISFALYYGLSTLAITILASLTDTLFDNRSLLQRLGSFLKTFVLSIIVLMVFFASTVPFTSLHSTTNSTIHPTLRTTYNRLHKMRLINQYILFPKMSGVDGRSEIILEGSDNLDGPWVEYNFLYKPGNVNHSLPFVAPYSPRLDWQMYWAAYSTYDKQPWLLSLTHRLLSGTPEVLVLLDRQHSPFVKKPPKYIRGVLYKYKYTPWNQKSQSNWWTRTRQNEYFPAFSKDSPSLVEYLKARNLIPTAPKDVPNPIWKLILDKIRYMASHLEATLLLWSVFTAGCAVITTSGKSK</sequence>
<feature type="domain" description="Lipase maturation factor 1/2 N-terminal" evidence="9">
    <location>
        <begin position="126"/>
        <end position="287"/>
    </location>
</feature>
<feature type="transmembrane region" description="Helical" evidence="8">
    <location>
        <begin position="12"/>
        <end position="29"/>
    </location>
</feature>
<dbReference type="PANTHER" id="PTHR14463">
    <property type="entry name" value="LIPASE MATURATION FACTOR"/>
    <property type="match status" value="1"/>
</dbReference>
<dbReference type="EMBL" id="JABFTP020000165">
    <property type="protein sequence ID" value="KAL3283760.1"/>
    <property type="molecule type" value="Genomic_DNA"/>
</dbReference>
<feature type="transmembrane region" description="Helical" evidence="8">
    <location>
        <begin position="341"/>
        <end position="365"/>
    </location>
</feature>
<protein>
    <recommendedName>
        <fullName evidence="8">Lipase maturation factor</fullName>
    </recommendedName>
</protein>
<dbReference type="InterPro" id="IPR057434">
    <property type="entry name" value="LMF1/2_N"/>
</dbReference>
<evidence type="ECO:0000256" key="5">
    <source>
        <dbReference type="ARBA" id="ARBA00022989"/>
    </source>
</evidence>
<dbReference type="Pfam" id="PF06762">
    <property type="entry name" value="LMF1"/>
    <property type="match status" value="1"/>
</dbReference>
<dbReference type="Proteomes" id="UP001516400">
    <property type="component" value="Unassembled WGS sequence"/>
</dbReference>